<keyword evidence="1" id="KW-0732">Signal</keyword>
<dbReference type="AlphaFoldDB" id="A0A4U1BWF1"/>
<evidence type="ECO:0000313" key="2">
    <source>
        <dbReference type="EMBL" id="TKB95165.1"/>
    </source>
</evidence>
<gene>
    <name evidence="2" type="ORF">FA046_17065</name>
</gene>
<dbReference type="PROSITE" id="PS51257">
    <property type="entry name" value="PROKAR_LIPOPROTEIN"/>
    <property type="match status" value="1"/>
</dbReference>
<dbReference type="SUPFAM" id="SSF110296">
    <property type="entry name" value="Oligoxyloglucan reducing end-specific cellobiohydrolase"/>
    <property type="match status" value="1"/>
</dbReference>
<evidence type="ECO:0000256" key="1">
    <source>
        <dbReference type="SAM" id="SignalP"/>
    </source>
</evidence>
<feature type="signal peptide" evidence="1">
    <location>
        <begin position="1"/>
        <end position="21"/>
    </location>
</feature>
<proteinExistence type="predicted"/>
<accession>A0A4U1BWF1</accession>
<dbReference type="EMBL" id="SWBP01000010">
    <property type="protein sequence ID" value="TKB95165.1"/>
    <property type="molecule type" value="Genomic_DNA"/>
</dbReference>
<sequence length="134" mass="14767">MKKLMILFAGLLILGVSSCRKVTEQYYTVPNKTIFYSVNASSWTTTDGGFTYSASLSFLQGDSYVNTYDGLLVYVSYDNGNNYISVPQTYNGLAYSYSASNSKVVLEVQSSDFNQVIQNPGVLSVKVVMIPSEE</sequence>
<dbReference type="Proteomes" id="UP000308181">
    <property type="component" value="Unassembled WGS sequence"/>
</dbReference>
<organism evidence="2 3">
    <name type="scientific">Pedobacter cryophilus</name>
    <dbReference type="NCBI Taxonomy" id="2571271"/>
    <lineage>
        <taxon>Bacteria</taxon>
        <taxon>Pseudomonadati</taxon>
        <taxon>Bacteroidota</taxon>
        <taxon>Sphingobacteriia</taxon>
        <taxon>Sphingobacteriales</taxon>
        <taxon>Sphingobacteriaceae</taxon>
        <taxon>Pedobacter</taxon>
    </lineage>
</organism>
<evidence type="ECO:0000313" key="3">
    <source>
        <dbReference type="Proteomes" id="UP000308181"/>
    </source>
</evidence>
<comment type="caution">
    <text evidence="2">The sequence shown here is derived from an EMBL/GenBank/DDBJ whole genome shotgun (WGS) entry which is preliminary data.</text>
</comment>
<keyword evidence="3" id="KW-1185">Reference proteome</keyword>
<protein>
    <submittedName>
        <fullName evidence="2">Uncharacterized protein</fullName>
    </submittedName>
</protein>
<dbReference type="OrthoDB" id="672896at2"/>
<feature type="chain" id="PRO_5020826942" evidence="1">
    <location>
        <begin position="22"/>
        <end position="134"/>
    </location>
</feature>
<name>A0A4U1BWF1_9SPHI</name>
<reference evidence="2 3" key="1">
    <citation type="submission" date="2019-04" db="EMBL/GenBank/DDBJ databases">
        <title>Pedobacter sp. AR-3-17 sp. nov., isolated from Arctic soil.</title>
        <authorList>
            <person name="Dahal R.H."/>
            <person name="Kim D.-U."/>
        </authorList>
    </citation>
    <scope>NUCLEOTIDE SEQUENCE [LARGE SCALE GENOMIC DNA]</scope>
    <source>
        <strain evidence="2 3">AR-3-17</strain>
    </source>
</reference>
<dbReference type="RefSeq" id="WP_136827754.1">
    <property type="nucleotide sequence ID" value="NZ_SWBP01000010.1"/>
</dbReference>